<organism evidence="2 3">
    <name type="scientific">Gaetbulibacter aquiaggeris</name>
    <dbReference type="NCBI Taxonomy" id="1735373"/>
    <lineage>
        <taxon>Bacteria</taxon>
        <taxon>Pseudomonadati</taxon>
        <taxon>Bacteroidota</taxon>
        <taxon>Flavobacteriia</taxon>
        <taxon>Flavobacteriales</taxon>
        <taxon>Flavobacteriaceae</taxon>
        <taxon>Gaetbulibacter</taxon>
    </lineage>
</organism>
<dbReference type="InterPro" id="IPR017853">
    <property type="entry name" value="GH"/>
</dbReference>
<dbReference type="Proteomes" id="UP001610104">
    <property type="component" value="Unassembled WGS sequence"/>
</dbReference>
<sequence>MKRYLITYLILLFIVGCKENREDKNMAKAELEMQETRIPSKVELTHVNGKYQLLVNKEPFYIKGAGLEFGEITSLAKHKANSFRTWRTENGLQSGKEVLDAAEKNGLMVTMGIEVARERHGFDYDDEAAVKEQKQRIKREVLGLKDHPALLIWAIGNELNLRATNPKVWDAVNDISKMIHEIDPNHLTTTTLAGISLKEINLIKERCPDVDILSVQLYGAIVNLPKYLKDCDWTGPYIVSEWGATGHWEVPKTSWGVPIEENSTIKAANYLKRYQTAIEPDTTQCLGSYVFLWGQKQERTPTWYGVFLENGNETESVEVMHYIWNDSWPQNKTPQIVSFTLNDKTAYDSLDIKSGDELNAVLKIEDIDHDPINYAWEVLPESTDLKDGGDKETRPEKVDVLEINNQNGVLKFIAPAPGQYRLFVYADDGFGHSATANIPFIVK</sequence>
<evidence type="ECO:0000313" key="3">
    <source>
        <dbReference type="Proteomes" id="UP001610104"/>
    </source>
</evidence>
<dbReference type="EMBL" id="JBAWKC010000001">
    <property type="protein sequence ID" value="MFH6767260.1"/>
    <property type="molecule type" value="Genomic_DNA"/>
</dbReference>
<keyword evidence="2" id="KW-0378">Hydrolase</keyword>
<evidence type="ECO:0000313" key="2">
    <source>
        <dbReference type="EMBL" id="MFH6767260.1"/>
    </source>
</evidence>
<name>A0ABW7MKB5_9FLAO</name>
<evidence type="ECO:0000259" key="1">
    <source>
        <dbReference type="Pfam" id="PF02836"/>
    </source>
</evidence>
<proteinExistence type="predicted"/>
<dbReference type="GO" id="GO:0016787">
    <property type="term" value="F:hydrolase activity"/>
    <property type="evidence" value="ECO:0007669"/>
    <property type="project" value="UniProtKB-KW"/>
</dbReference>
<gene>
    <name evidence="2" type="ORF">V8G56_00815</name>
</gene>
<dbReference type="RefSeq" id="WP_395436541.1">
    <property type="nucleotide sequence ID" value="NZ_JBAWKC010000001.1"/>
</dbReference>
<dbReference type="SUPFAM" id="SSF51445">
    <property type="entry name" value="(Trans)glycosidases"/>
    <property type="match status" value="1"/>
</dbReference>
<dbReference type="InterPro" id="IPR006103">
    <property type="entry name" value="Glyco_hydro_2_cat"/>
</dbReference>
<dbReference type="Gene3D" id="3.20.20.80">
    <property type="entry name" value="Glycosidases"/>
    <property type="match status" value="1"/>
</dbReference>
<feature type="domain" description="Glycoside hydrolase family 2 catalytic" evidence="1">
    <location>
        <begin position="97"/>
        <end position="245"/>
    </location>
</feature>
<comment type="caution">
    <text evidence="2">The sequence shown here is derived from an EMBL/GenBank/DDBJ whole genome shotgun (WGS) entry which is preliminary data.</text>
</comment>
<accession>A0ABW7MKB5</accession>
<protein>
    <submittedName>
        <fullName evidence="2">Glycoside hydrolase family 2 TIM barrel-domain containing protein</fullName>
    </submittedName>
</protein>
<keyword evidence="3" id="KW-1185">Reference proteome</keyword>
<dbReference type="Pfam" id="PF02836">
    <property type="entry name" value="Glyco_hydro_2_C"/>
    <property type="match status" value="1"/>
</dbReference>
<dbReference type="PROSITE" id="PS51257">
    <property type="entry name" value="PROKAR_LIPOPROTEIN"/>
    <property type="match status" value="1"/>
</dbReference>
<reference evidence="2 3" key="1">
    <citation type="submission" date="2024-02" db="EMBL/GenBank/DDBJ databases">
        <title>A Gaetbulibacter species isolated from tidal flats and genomic insights of their niches.</title>
        <authorList>
            <person name="Ye Y."/>
        </authorList>
    </citation>
    <scope>NUCLEOTIDE SEQUENCE [LARGE SCALE GENOMIC DNA]</scope>
    <source>
        <strain evidence="2 3">KEM-8</strain>
    </source>
</reference>